<feature type="compositionally biased region" description="Polar residues" evidence="1">
    <location>
        <begin position="569"/>
        <end position="587"/>
    </location>
</feature>
<name>A0ABQ5GTQ7_9ASTR</name>
<reference evidence="2" key="2">
    <citation type="submission" date="2022-01" db="EMBL/GenBank/DDBJ databases">
        <authorList>
            <person name="Yamashiro T."/>
            <person name="Shiraishi A."/>
            <person name="Satake H."/>
            <person name="Nakayama K."/>
        </authorList>
    </citation>
    <scope>NUCLEOTIDE SEQUENCE</scope>
</reference>
<feature type="compositionally biased region" description="Basic residues" evidence="1">
    <location>
        <begin position="516"/>
        <end position="531"/>
    </location>
</feature>
<feature type="compositionally biased region" description="Basic and acidic residues" evidence="1">
    <location>
        <begin position="461"/>
        <end position="472"/>
    </location>
</feature>
<feature type="compositionally biased region" description="Low complexity" evidence="1">
    <location>
        <begin position="473"/>
        <end position="487"/>
    </location>
</feature>
<protein>
    <submittedName>
        <fullName evidence="2">Uncharacterized protein</fullName>
    </submittedName>
</protein>
<evidence type="ECO:0000256" key="1">
    <source>
        <dbReference type="SAM" id="MobiDB-lite"/>
    </source>
</evidence>
<feature type="compositionally biased region" description="Basic and acidic residues" evidence="1">
    <location>
        <begin position="624"/>
        <end position="640"/>
    </location>
</feature>
<accession>A0ABQ5GTQ7</accession>
<dbReference type="Proteomes" id="UP001151760">
    <property type="component" value="Unassembled WGS sequence"/>
</dbReference>
<comment type="caution">
    <text evidence="2">The sequence shown here is derived from an EMBL/GenBank/DDBJ whole genome shotgun (WGS) entry which is preliminary data.</text>
</comment>
<proteinExistence type="predicted"/>
<dbReference type="EMBL" id="BQNB010018847">
    <property type="protein sequence ID" value="GJT78918.1"/>
    <property type="molecule type" value="Genomic_DNA"/>
</dbReference>
<evidence type="ECO:0000313" key="2">
    <source>
        <dbReference type="EMBL" id="GJT78918.1"/>
    </source>
</evidence>
<reference evidence="2" key="1">
    <citation type="journal article" date="2022" name="Int. J. Mol. Sci.">
        <title>Draft Genome of Tanacetum Coccineum: Genomic Comparison of Closely Related Tanacetum-Family Plants.</title>
        <authorList>
            <person name="Yamashiro T."/>
            <person name="Shiraishi A."/>
            <person name="Nakayama K."/>
            <person name="Satake H."/>
        </authorList>
    </citation>
    <scope>NUCLEOTIDE SEQUENCE</scope>
</reference>
<evidence type="ECO:0000313" key="3">
    <source>
        <dbReference type="Proteomes" id="UP001151760"/>
    </source>
</evidence>
<organism evidence="2 3">
    <name type="scientific">Tanacetum coccineum</name>
    <dbReference type="NCBI Taxonomy" id="301880"/>
    <lineage>
        <taxon>Eukaryota</taxon>
        <taxon>Viridiplantae</taxon>
        <taxon>Streptophyta</taxon>
        <taxon>Embryophyta</taxon>
        <taxon>Tracheophyta</taxon>
        <taxon>Spermatophyta</taxon>
        <taxon>Magnoliopsida</taxon>
        <taxon>eudicotyledons</taxon>
        <taxon>Gunneridae</taxon>
        <taxon>Pentapetalae</taxon>
        <taxon>asterids</taxon>
        <taxon>campanulids</taxon>
        <taxon>Asterales</taxon>
        <taxon>Asteraceae</taxon>
        <taxon>Asteroideae</taxon>
        <taxon>Anthemideae</taxon>
        <taxon>Anthemidinae</taxon>
        <taxon>Tanacetum</taxon>
    </lineage>
</organism>
<sequence length="640" mass="70632">MDLHVAKDQIKHLQVYICVLEAYQEPLSDVFKLFSKGSRVGLVPDPVPAAPYVPPTNKYLEILFQPKFDEYFEHPSVERLVPLAHAFQVPVVSVVSSGDVSSAESTQVVHPHNHLKKWSKDHPLDNVIVPKPDCVMIIALKWIYKVKLDEYGDVLKNKARSPNTRLSSHEAIVKSKAGLEGVVVKTQGEMVNTLPCLDVCRLDALDDDPAKDNVFAIPQMISLSCWITKVLLLSAGVSMSKILDYQLADIFTKALPRERFRRCSTTAIGNKGKNNMANENVPTPSPTRSDDQILPFAAWISVDILQNTNFFRALTASASVPAIYLQQFWDTIMFEAKTGAYRVQLDEDWFILDVNLLREALEITPIDQDHQFVTPPSIIQTFLADKGNLGIPSKKGKKTKPQLFLIVDLQSLGNLKFIPKGKTDEVFGMQICKELITDNIRNAPYYNAYSEMVAKHGKKIKAEEGGKKKADSKAGQSKKPTTTKQPKLVPFKQSNPAPATKPKVTQENPSMPSLTKHPKKGKVQKVRKGKSSLKLIDEDEEAHGQAPVGGVAIHEQVEEATRPLLVRQTPASEEASTGPSAQPQDDASANIVRDSPSLADAKTGADTDITTSTANTEAGLDPGKIPESRPPPEHEHMDED</sequence>
<feature type="region of interest" description="Disordered" evidence="1">
    <location>
        <begin position="461"/>
        <end position="640"/>
    </location>
</feature>
<gene>
    <name evidence="2" type="ORF">Tco_1045643</name>
</gene>
<feature type="compositionally biased region" description="Polar residues" evidence="1">
    <location>
        <begin position="492"/>
        <end position="513"/>
    </location>
</feature>
<keyword evidence="3" id="KW-1185">Reference proteome</keyword>